<dbReference type="InterPro" id="IPR000594">
    <property type="entry name" value="ThiF_NAD_FAD-bd"/>
</dbReference>
<dbReference type="SUPFAM" id="SSF69572">
    <property type="entry name" value="Activating enzymes of the ubiquitin-like proteins"/>
    <property type="match status" value="1"/>
</dbReference>
<evidence type="ECO:0000313" key="10">
    <source>
        <dbReference type="EMBL" id="CAL1532062.1"/>
    </source>
</evidence>
<feature type="domain" description="THIF-type NAD/FAD binding fold" evidence="8">
    <location>
        <begin position="331"/>
        <end position="574"/>
    </location>
</feature>
<dbReference type="GO" id="GO:0000422">
    <property type="term" value="P:autophagy of mitochondrion"/>
    <property type="evidence" value="ECO:0007669"/>
    <property type="project" value="TreeGrafter"/>
</dbReference>
<dbReference type="InterPro" id="IPR035985">
    <property type="entry name" value="Ubiquitin-activating_enz"/>
</dbReference>
<sequence length="690" mass="76743">MALVQYAPFVSTVDPGFWQILTEKKLNEYGLDESQRLIRGFYSNGKKKFGISPQVTLDYSAFNSDWIPPPRNLHALGVVHNTNTIERFKEMDKKELLSVVGNQIWNDIRSGTVLKEPEKLCQFILLTFADLKKYHYYYWFAFPVLKFPEKCSLQEPTVLISEALSADKLSSLVAAYDTFQAGRPSYANVFLIQETSEGHTVEDFAELDKVLFSSDDVILGVCDPSSLPGYPGWPVRNLISFLTYRLAGKKKSIKVLCVRDRTHDGVRDFGKSILMIIDIPDLIPETNETPECVGWEKNERQKMGPRMVNLSSTMDPTRLAESAVDLNLKLMRWRLLPDLQLEKISSTRCLVLGSGTLGCNVARLLMSWGIRHITMVDNSKVSYSNPVRQTLFTFEHCLDGGQPKAEAAAASLRTIFPGMKSEGLTLSIPMPGHSITDAMLEQTKEDVKKLETLVDSHDAIFLLMDTRESRWLPSLLAAAKKKIVINAALGFDTFLVLRHGVKTEQAQELGPLMLDRIPGGLLGCYFCNDVVAPGNSTKDRTLDQQCTVTRPGISMVASALAVELLISILQHPQGSEAPADTSANDDHLVRGSDCSLGIVPHQIRGFLSRFHQILPASRAFDMCTACCPIVIKKYEDEGFDFLLKAFNEPGYLEDLTGLTAMQDATLDAEVWGLSDDDDMSSEPGSMDMGT</sequence>
<protein>
    <recommendedName>
        <fullName evidence="2 7">Ubiquitin-like modifier-activating enzyme ATG7</fullName>
    </recommendedName>
    <alternativeName>
        <fullName evidence="7">Autophagy-related protein 7</fullName>
    </alternativeName>
</protein>
<dbReference type="AlphaFoldDB" id="A0AAV2HIR6"/>
<keyword evidence="3 7" id="KW-0813">Transport</keyword>
<dbReference type="GO" id="GO:0015031">
    <property type="term" value="P:protein transport"/>
    <property type="evidence" value="ECO:0007669"/>
    <property type="project" value="UniProtKB-UniRule"/>
</dbReference>
<dbReference type="GO" id="GO:0000407">
    <property type="term" value="C:phagophore assembly site"/>
    <property type="evidence" value="ECO:0007669"/>
    <property type="project" value="UniProtKB-SubCell"/>
</dbReference>
<evidence type="ECO:0000256" key="1">
    <source>
        <dbReference type="ARBA" id="ARBA00010931"/>
    </source>
</evidence>
<evidence type="ECO:0000256" key="5">
    <source>
        <dbReference type="ARBA" id="ARBA00023006"/>
    </source>
</evidence>
<dbReference type="InterPro" id="IPR032197">
    <property type="entry name" value="Atg7_N"/>
</dbReference>
<dbReference type="NCBIfam" id="TIGR01381">
    <property type="entry name" value="E1_like_apg7"/>
    <property type="match status" value="1"/>
</dbReference>
<keyword evidence="5 7" id="KW-0072">Autophagy</keyword>
<dbReference type="GO" id="GO:0032446">
    <property type="term" value="P:protein modification by small protein conjugation"/>
    <property type="evidence" value="ECO:0007669"/>
    <property type="project" value="TreeGrafter"/>
</dbReference>
<dbReference type="FunFam" id="3.40.140.70:FF:000001">
    <property type="entry name" value="Ubiquitin-like modifier-activating enzyme atg7"/>
    <property type="match status" value="1"/>
</dbReference>
<dbReference type="Proteomes" id="UP001497497">
    <property type="component" value="Unassembled WGS sequence"/>
</dbReference>
<dbReference type="FunFam" id="3.40.50.720:FF:000243">
    <property type="entry name" value="Ubiquitin-like modifier-activating enzyme ATG7"/>
    <property type="match status" value="1"/>
</dbReference>
<keyword evidence="11" id="KW-1185">Reference proteome</keyword>
<gene>
    <name evidence="10" type="ORF">GSLYS_00006141001</name>
</gene>
<dbReference type="InterPro" id="IPR045886">
    <property type="entry name" value="ThiF/MoeB/HesA"/>
</dbReference>
<dbReference type="Gene3D" id="3.40.50.720">
    <property type="entry name" value="NAD(P)-binding Rossmann-like Domain"/>
    <property type="match status" value="1"/>
</dbReference>
<dbReference type="GO" id="GO:0019779">
    <property type="term" value="F:Atg8 activating enzyme activity"/>
    <property type="evidence" value="ECO:0007669"/>
    <property type="project" value="TreeGrafter"/>
</dbReference>
<keyword evidence="7" id="KW-0833">Ubl conjugation pathway</keyword>
<keyword evidence="4 7" id="KW-0653">Protein transport</keyword>
<evidence type="ECO:0000256" key="4">
    <source>
        <dbReference type="ARBA" id="ARBA00022927"/>
    </source>
</evidence>
<dbReference type="GO" id="GO:0019778">
    <property type="term" value="F:Atg12 activating enzyme activity"/>
    <property type="evidence" value="ECO:0007669"/>
    <property type="project" value="TreeGrafter"/>
</dbReference>
<evidence type="ECO:0000256" key="2">
    <source>
        <dbReference type="ARBA" id="ARBA00017647"/>
    </source>
</evidence>
<comment type="caution">
    <text evidence="10">The sequence shown here is derived from an EMBL/GenBank/DDBJ whole genome shotgun (WGS) entry which is preliminary data.</text>
</comment>
<comment type="subunit">
    <text evidence="7">Homodimer.</text>
</comment>
<name>A0AAV2HIR6_LYMST</name>
<dbReference type="GO" id="GO:0034727">
    <property type="term" value="P:piecemeal microautophagy of the nucleus"/>
    <property type="evidence" value="ECO:0007669"/>
    <property type="project" value="TreeGrafter"/>
</dbReference>
<dbReference type="CDD" id="cd01486">
    <property type="entry name" value="Apg7"/>
    <property type="match status" value="1"/>
</dbReference>
<feature type="active site" description="Glycyl thioester intermediate" evidence="6">
    <location>
        <position position="546"/>
    </location>
</feature>
<dbReference type="GO" id="GO:0006995">
    <property type="term" value="P:cellular response to nitrogen starvation"/>
    <property type="evidence" value="ECO:0007669"/>
    <property type="project" value="TreeGrafter"/>
</dbReference>
<dbReference type="GO" id="GO:0000045">
    <property type="term" value="P:autophagosome assembly"/>
    <property type="evidence" value="ECO:0007669"/>
    <property type="project" value="TreeGrafter"/>
</dbReference>
<reference evidence="10 11" key="1">
    <citation type="submission" date="2024-04" db="EMBL/GenBank/DDBJ databases">
        <authorList>
            <consortium name="Genoscope - CEA"/>
            <person name="William W."/>
        </authorList>
    </citation>
    <scope>NUCLEOTIDE SEQUENCE [LARGE SCALE GENOMIC DNA]</scope>
</reference>
<dbReference type="Pfam" id="PF16420">
    <property type="entry name" value="ATG7_N"/>
    <property type="match status" value="1"/>
</dbReference>
<evidence type="ECO:0000259" key="9">
    <source>
        <dbReference type="Pfam" id="PF16420"/>
    </source>
</evidence>
<evidence type="ECO:0000256" key="7">
    <source>
        <dbReference type="RuleBase" id="RU366022"/>
    </source>
</evidence>
<dbReference type="Gene3D" id="3.40.140.70">
    <property type="entry name" value="Ubiquitin-like modifier-activating enzyme ATG7 N-terminal domain"/>
    <property type="match status" value="1"/>
</dbReference>
<evidence type="ECO:0000256" key="6">
    <source>
        <dbReference type="PIRSR" id="PIRSR606285-1"/>
    </source>
</evidence>
<dbReference type="Gene3D" id="3.40.140.100">
    <property type="entry name" value="Ubiquitin-like modifier-activating enzyme ATG7 C-terminal domain"/>
    <property type="match status" value="1"/>
</dbReference>
<dbReference type="EMBL" id="CAXITT010000105">
    <property type="protein sequence ID" value="CAL1532062.1"/>
    <property type="molecule type" value="Genomic_DNA"/>
</dbReference>
<evidence type="ECO:0000313" key="11">
    <source>
        <dbReference type="Proteomes" id="UP001497497"/>
    </source>
</evidence>
<organism evidence="10 11">
    <name type="scientific">Lymnaea stagnalis</name>
    <name type="common">Great pond snail</name>
    <name type="synonym">Helix stagnalis</name>
    <dbReference type="NCBI Taxonomy" id="6523"/>
    <lineage>
        <taxon>Eukaryota</taxon>
        <taxon>Metazoa</taxon>
        <taxon>Spiralia</taxon>
        <taxon>Lophotrochozoa</taxon>
        <taxon>Mollusca</taxon>
        <taxon>Gastropoda</taxon>
        <taxon>Heterobranchia</taxon>
        <taxon>Euthyneura</taxon>
        <taxon>Panpulmonata</taxon>
        <taxon>Hygrophila</taxon>
        <taxon>Lymnaeoidea</taxon>
        <taxon>Lymnaeidae</taxon>
        <taxon>Lymnaea</taxon>
    </lineage>
</organism>
<comment type="similarity">
    <text evidence="1 7">Belongs to the ATG7 family.</text>
</comment>
<comment type="function">
    <text evidence="7">E1-like activating enzyme involved in the 2 ubiquitin-like systems required for autophagy.</text>
</comment>
<accession>A0AAV2HIR6</accession>
<dbReference type="InterPro" id="IPR042523">
    <property type="entry name" value="Atg7_N_2"/>
</dbReference>
<proteinExistence type="inferred from homology"/>
<dbReference type="InterPro" id="IPR006285">
    <property type="entry name" value="Atg7"/>
</dbReference>
<dbReference type="Pfam" id="PF00899">
    <property type="entry name" value="ThiF"/>
    <property type="match status" value="1"/>
</dbReference>
<keyword evidence="7" id="KW-0963">Cytoplasm</keyword>
<feature type="domain" description="Ubiquitin-like modifier-activating enzyme Atg7 N-terminal" evidence="9">
    <location>
        <begin position="4"/>
        <end position="314"/>
    </location>
</feature>
<dbReference type="PANTHER" id="PTHR10953:SF3">
    <property type="entry name" value="UBIQUITIN-LIKE MODIFIER-ACTIVATING ENZYME ATG7"/>
    <property type="match status" value="1"/>
</dbReference>
<evidence type="ECO:0000256" key="3">
    <source>
        <dbReference type="ARBA" id="ARBA00022448"/>
    </source>
</evidence>
<dbReference type="InterPro" id="IPR042522">
    <property type="entry name" value="Atg7_N_1"/>
</dbReference>
<comment type="subcellular location">
    <subcellularLocation>
        <location evidence="7">Cytoplasm</location>
    </subcellularLocation>
    <subcellularLocation>
        <location evidence="7">Preautophagosomal structure</location>
    </subcellularLocation>
</comment>
<dbReference type="PANTHER" id="PTHR10953">
    <property type="entry name" value="UBIQUITIN-ACTIVATING ENZYME E1"/>
    <property type="match status" value="1"/>
</dbReference>
<evidence type="ECO:0000259" key="8">
    <source>
        <dbReference type="Pfam" id="PF00899"/>
    </source>
</evidence>